<dbReference type="PIRSF" id="PIRSF030771">
    <property type="entry name" value="UCP030771"/>
    <property type="match status" value="1"/>
</dbReference>
<dbReference type="EMBL" id="JAADJT010000009">
    <property type="protein sequence ID" value="NGZ86414.1"/>
    <property type="molecule type" value="Genomic_DNA"/>
</dbReference>
<gene>
    <name evidence="1" type="ORF">GW587_19405</name>
</gene>
<dbReference type="Pfam" id="PF09956">
    <property type="entry name" value="Phage_cement_2"/>
    <property type="match status" value="1"/>
</dbReference>
<dbReference type="Proteomes" id="UP000666369">
    <property type="component" value="Unassembled WGS sequence"/>
</dbReference>
<organism evidence="1 2">
    <name type="scientific">Duganella aceris</name>
    <dbReference type="NCBI Taxonomy" id="2703883"/>
    <lineage>
        <taxon>Bacteria</taxon>
        <taxon>Pseudomonadati</taxon>
        <taxon>Pseudomonadota</taxon>
        <taxon>Betaproteobacteria</taxon>
        <taxon>Burkholderiales</taxon>
        <taxon>Oxalobacteraceae</taxon>
        <taxon>Telluria group</taxon>
        <taxon>Duganella</taxon>
    </lineage>
</organism>
<dbReference type="InterPro" id="IPR011231">
    <property type="entry name" value="Phage_VT1-Sakai_H0018"/>
</dbReference>
<keyword evidence="2" id="KW-1185">Reference proteome</keyword>
<comment type="caution">
    <text evidence="1">The sequence shown here is derived from an EMBL/GenBank/DDBJ whole genome shotgun (WGS) entry which is preliminary data.</text>
</comment>
<protein>
    <submittedName>
        <fullName evidence="1">DUF2190 family protein</fullName>
    </submittedName>
</protein>
<name>A0ABX0FPG2_9BURK</name>
<accession>A0ABX0FPG2</accession>
<evidence type="ECO:0000313" key="2">
    <source>
        <dbReference type="Proteomes" id="UP000666369"/>
    </source>
</evidence>
<reference evidence="2" key="2">
    <citation type="submission" date="2023-07" db="EMBL/GenBank/DDBJ databases">
        <title>Duganella aceri sp. nov., isolated from tree sap.</title>
        <authorList>
            <person name="Kim I.S."/>
        </authorList>
    </citation>
    <scope>NUCLEOTIDE SEQUENCE [LARGE SCALE GENOMIC DNA]</scope>
    <source>
        <strain evidence="2">SAP-35</strain>
    </source>
</reference>
<dbReference type="RefSeq" id="WP_166106264.1">
    <property type="nucleotide sequence ID" value="NZ_JAADJT010000009.1"/>
</dbReference>
<evidence type="ECO:0000313" key="1">
    <source>
        <dbReference type="EMBL" id="NGZ86414.1"/>
    </source>
</evidence>
<reference evidence="1 2" key="1">
    <citation type="submission" date="2020-01" db="EMBL/GenBank/DDBJ databases">
        <authorList>
            <person name="Lee S.D."/>
        </authorList>
    </citation>
    <scope>NUCLEOTIDE SEQUENCE [LARGE SCALE GENOMIC DNA]</scope>
    <source>
        <strain evidence="1 2">SAP-35</strain>
    </source>
</reference>
<proteinExistence type="predicted"/>
<sequence>MAKNFVQEGDVLSYTAGGAAIASGAVVLIGARIGVALGDIPANGTGTVAVTEVWQIAKLVTDVVAQGADLYWDAANSRLTTTAGGNTKAGYAAAAAGNGVTTVSIKINA</sequence>